<evidence type="ECO:0000256" key="1">
    <source>
        <dbReference type="SAM" id="Phobius"/>
    </source>
</evidence>
<proteinExistence type="predicted"/>
<evidence type="ECO:0000313" key="2">
    <source>
        <dbReference type="EMBL" id="VAV98742.1"/>
    </source>
</evidence>
<keyword evidence="1" id="KW-0812">Transmembrane</keyword>
<feature type="transmembrane region" description="Helical" evidence="1">
    <location>
        <begin position="20"/>
        <end position="41"/>
    </location>
</feature>
<feature type="transmembrane region" description="Helical" evidence="1">
    <location>
        <begin position="144"/>
        <end position="161"/>
    </location>
</feature>
<dbReference type="InterPro" id="IPR021354">
    <property type="entry name" value="DUF2975"/>
</dbReference>
<feature type="transmembrane region" description="Helical" evidence="1">
    <location>
        <begin position="53"/>
        <end position="77"/>
    </location>
</feature>
<dbReference type="Pfam" id="PF11188">
    <property type="entry name" value="DUF2975"/>
    <property type="match status" value="1"/>
</dbReference>
<feature type="transmembrane region" description="Helical" evidence="1">
    <location>
        <begin position="103"/>
        <end position="124"/>
    </location>
</feature>
<dbReference type="EMBL" id="UOEE01000266">
    <property type="protein sequence ID" value="VAV98742.1"/>
    <property type="molecule type" value="Genomic_DNA"/>
</dbReference>
<keyword evidence="1" id="KW-1133">Transmembrane helix</keyword>
<evidence type="ECO:0008006" key="3">
    <source>
        <dbReference type="Google" id="ProtNLM"/>
    </source>
</evidence>
<dbReference type="AlphaFoldDB" id="A0A3B0S4F4"/>
<keyword evidence="1" id="KW-0472">Membrane</keyword>
<name>A0A3B0S4F4_9ZZZZ</name>
<sequence length="174" mass="19336">MRALGKNSVAAIFDMLLKFVSWILWAALALLFGFGIPALIIDGFHDLSWVAQAPPLALVLPFSVMFAVFVLATQFVISRLRKIFATLIAGDPFVPENAGRLRAIWMVLVGFELINMLFSSGTLLAQKSFGETFAGLQGEFQINWPLWLAVVVLVMLAEIFHEGAKLRREQKLTI</sequence>
<accession>A0A3B0S4F4</accession>
<organism evidence="2">
    <name type="scientific">hydrothermal vent metagenome</name>
    <dbReference type="NCBI Taxonomy" id="652676"/>
    <lineage>
        <taxon>unclassified sequences</taxon>
        <taxon>metagenomes</taxon>
        <taxon>ecological metagenomes</taxon>
    </lineage>
</organism>
<protein>
    <recommendedName>
        <fullName evidence="3">DUF2975 domain-containing protein</fullName>
    </recommendedName>
</protein>
<reference evidence="2" key="1">
    <citation type="submission" date="2018-06" db="EMBL/GenBank/DDBJ databases">
        <authorList>
            <person name="Zhirakovskaya E."/>
        </authorList>
    </citation>
    <scope>NUCLEOTIDE SEQUENCE</scope>
</reference>
<gene>
    <name evidence="2" type="ORF">MNBD_ALPHA06-291</name>
</gene>